<sequence>MRLHEPFIRWTGALLLLCPYIGAFQYPSKLDVSGSLVVEQLLKLATFSDVPNPAVTRIVFTPNDMKARAYVKDLMQLAGLTLREDAVGNIFGLLAGDGSAEGLVQTGSHTDAIPLAGAYDGTLGVIGGIAALRALSAAGFRPRRGIEVIMFTSEEPTRFSLSCLGSRAMAGVLSAETLARRLDENGTDFLTAATAAGYGRGSTQAMLDAARVKPGSVSSFVELHIEQGPELEANGTSLGIVTAIAAPAALRVRFSGDGGHAGAQLMPRRNDAGLAAAELALAVEAAALGTGAPDTVATAGRVDLAPNTVNSVPREAAVEIDLRDVDESRRDAVLAQILAAAEEIAARRRVRLQTEVANRDAPATCAAEVVAAATAAAEQLGASHARLVSRAYHDALFMAQIAPTGMIFIPCRGGWSHRPDEFASPAHVELGVKALALTLARLAGAAGNPGKAEL</sequence>
<evidence type="ECO:0000256" key="2">
    <source>
        <dbReference type="ARBA" id="ARBA00011738"/>
    </source>
</evidence>
<dbReference type="Pfam" id="PF01546">
    <property type="entry name" value="Peptidase_M20"/>
    <property type="match status" value="1"/>
</dbReference>
<dbReference type="Proteomes" id="UP001445335">
    <property type="component" value="Unassembled WGS sequence"/>
</dbReference>
<dbReference type="SUPFAM" id="SSF55031">
    <property type="entry name" value="Bacterial exopeptidase dimerisation domain"/>
    <property type="match status" value="1"/>
</dbReference>
<dbReference type="NCBIfam" id="TIGR01879">
    <property type="entry name" value="hydantase"/>
    <property type="match status" value="1"/>
</dbReference>
<keyword evidence="6" id="KW-0464">Manganese</keyword>
<evidence type="ECO:0000313" key="9">
    <source>
        <dbReference type="EMBL" id="KAK9833439.1"/>
    </source>
</evidence>
<keyword evidence="7" id="KW-0732">Signal</keyword>
<dbReference type="CDD" id="cd03884">
    <property type="entry name" value="M20_bAS"/>
    <property type="match status" value="1"/>
</dbReference>
<dbReference type="Gene3D" id="3.40.630.10">
    <property type="entry name" value="Zn peptidases"/>
    <property type="match status" value="1"/>
</dbReference>
<dbReference type="GO" id="GO:0016813">
    <property type="term" value="F:hydrolase activity, acting on carbon-nitrogen (but not peptide) bonds, in linear amidines"/>
    <property type="evidence" value="ECO:0007669"/>
    <property type="project" value="InterPro"/>
</dbReference>
<feature type="signal peptide" evidence="7">
    <location>
        <begin position="1"/>
        <end position="23"/>
    </location>
</feature>
<dbReference type="GO" id="GO:0006144">
    <property type="term" value="P:purine nucleobase metabolic process"/>
    <property type="evidence" value="ECO:0007669"/>
    <property type="project" value="UniProtKB-KW"/>
</dbReference>
<proteinExistence type="predicted"/>
<keyword evidence="5" id="KW-0378">Hydrolase</keyword>
<dbReference type="AlphaFoldDB" id="A0AAW1RI71"/>
<evidence type="ECO:0000256" key="1">
    <source>
        <dbReference type="ARBA" id="ARBA00001936"/>
    </source>
</evidence>
<name>A0AAW1RI71_9CHLO</name>
<organism evidence="9 10">
    <name type="scientific">Elliptochloris bilobata</name>
    <dbReference type="NCBI Taxonomy" id="381761"/>
    <lineage>
        <taxon>Eukaryota</taxon>
        <taxon>Viridiplantae</taxon>
        <taxon>Chlorophyta</taxon>
        <taxon>core chlorophytes</taxon>
        <taxon>Trebouxiophyceae</taxon>
        <taxon>Trebouxiophyceae incertae sedis</taxon>
        <taxon>Elliptochloris clade</taxon>
        <taxon>Elliptochloris</taxon>
    </lineage>
</organism>
<dbReference type="InterPro" id="IPR010158">
    <property type="entry name" value="Amidase_Cbmase"/>
</dbReference>
<evidence type="ECO:0000259" key="8">
    <source>
        <dbReference type="Pfam" id="PF07687"/>
    </source>
</evidence>
<feature type="chain" id="PRO_5043889700" description="Peptidase M20 dimerisation domain-containing protein" evidence="7">
    <location>
        <begin position="24"/>
        <end position="454"/>
    </location>
</feature>
<keyword evidence="10" id="KW-1185">Reference proteome</keyword>
<dbReference type="InterPro" id="IPR002933">
    <property type="entry name" value="Peptidase_M20"/>
</dbReference>
<dbReference type="GO" id="GO:0046872">
    <property type="term" value="F:metal ion binding"/>
    <property type="evidence" value="ECO:0007669"/>
    <property type="project" value="UniProtKB-KW"/>
</dbReference>
<dbReference type="EMBL" id="JALJOU010000036">
    <property type="protein sequence ID" value="KAK9833439.1"/>
    <property type="molecule type" value="Genomic_DNA"/>
</dbReference>
<dbReference type="SUPFAM" id="SSF53187">
    <property type="entry name" value="Zn-dependent exopeptidases"/>
    <property type="match status" value="1"/>
</dbReference>
<comment type="cofactor">
    <cofactor evidence="1">
        <name>Mn(2+)</name>
        <dbReference type="ChEBI" id="CHEBI:29035"/>
    </cofactor>
</comment>
<feature type="domain" description="Peptidase M20 dimerisation" evidence="8">
    <location>
        <begin position="250"/>
        <end position="346"/>
    </location>
</feature>
<keyword evidence="3" id="KW-0659">Purine metabolism</keyword>
<reference evidence="9 10" key="1">
    <citation type="journal article" date="2024" name="Nat. Commun.">
        <title>Phylogenomics reveals the evolutionary origins of lichenization in chlorophyte algae.</title>
        <authorList>
            <person name="Puginier C."/>
            <person name="Libourel C."/>
            <person name="Otte J."/>
            <person name="Skaloud P."/>
            <person name="Haon M."/>
            <person name="Grisel S."/>
            <person name="Petersen M."/>
            <person name="Berrin J.G."/>
            <person name="Delaux P.M."/>
            <person name="Dal Grande F."/>
            <person name="Keller J."/>
        </authorList>
    </citation>
    <scope>NUCLEOTIDE SEQUENCE [LARGE SCALE GENOMIC DNA]</scope>
    <source>
        <strain evidence="9 10">SAG 245.80</strain>
    </source>
</reference>
<dbReference type="Pfam" id="PF07687">
    <property type="entry name" value="M20_dimer"/>
    <property type="match status" value="1"/>
</dbReference>
<comment type="subunit">
    <text evidence="2">Homodimer.</text>
</comment>
<evidence type="ECO:0000256" key="7">
    <source>
        <dbReference type="SAM" id="SignalP"/>
    </source>
</evidence>
<protein>
    <recommendedName>
        <fullName evidence="8">Peptidase M20 dimerisation domain-containing protein</fullName>
    </recommendedName>
</protein>
<dbReference type="InterPro" id="IPR011650">
    <property type="entry name" value="Peptidase_M20_dimer"/>
</dbReference>
<dbReference type="PIRSF" id="PIRSF001235">
    <property type="entry name" value="Amidase_carbamoylase"/>
    <property type="match status" value="1"/>
</dbReference>
<dbReference type="Gene3D" id="3.30.70.360">
    <property type="match status" value="1"/>
</dbReference>
<comment type="caution">
    <text evidence="9">The sequence shown here is derived from an EMBL/GenBank/DDBJ whole genome shotgun (WGS) entry which is preliminary data.</text>
</comment>
<evidence type="ECO:0000256" key="6">
    <source>
        <dbReference type="ARBA" id="ARBA00023211"/>
    </source>
</evidence>
<evidence type="ECO:0000256" key="4">
    <source>
        <dbReference type="ARBA" id="ARBA00022723"/>
    </source>
</evidence>
<gene>
    <name evidence="9" type="ORF">WJX81_005498</name>
</gene>
<dbReference type="PANTHER" id="PTHR32494">
    <property type="entry name" value="ALLANTOATE DEIMINASE-RELATED"/>
    <property type="match status" value="1"/>
</dbReference>
<evidence type="ECO:0000256" key="3">
    <source>
        <dbReference type="ARBA" id="ARBA00022631"/>
    </source>
</evidence>
<accession>A0AAW1RI71</accession>
<keyword evidence="4" id="KW-0479">Metal-binding</keyword>
<evidence type="ECO:0000256" key="5">
    <source>
        <dbReference type="ARBA" id="ARBA00022801"/>
    </source>
</evidence>
<dbReference type="PANTHER" id="PTHR32494:SF19">
    <property type="entry name" value="ALLANTOATE DEIMINASE-RELATED"/>
    <property type="match status" value="1"/>
</dbReference>
<dbReference type="InterPro" id="IPR036264">
    <property type="entry name" value="Bact_exopeptidase_dim_dom"/>
</dbReference>
<evidence type="ECO:0000313" key="10">
    <source>
        <dbReference type="Proteomes" id="UP001445335"/>
    </source>
</evidence>